<dbReference type="Gene3D" id="1.25.40.80">
    <property type="match status" value="1"/>
</dbReference>
<reference evidence="2" key="1">
    <citation type="journal article" date="2014" name="Int. J. Syst. Evol. Microbiol.">
        <title>Complete genome sequence of Corynebacterium casei LMG S-19264T (=DSM 44701T), isolated from a smear-ripened cheese.</title>
        <authorList>
            <consortium name="US DOE Joint Genome Institute (JGI-PGF)"/>
            <person name="Walter F."/>
            <person name="Albersmeier A."/>
            <person name="Kalinowski J."/>
            <person name="Ruckert C."/>
        </authorList>
    </citation>
    <scope>NUCLEOTIDE SEQUENCE</scope>
    <source>
        <strain evidence="2">JCM 19596</strain>
    </source>
</reference>
<dbReference type="Gene3D" id="3.40.50.620">
    <property type="entry name" value="HUPs"/>
    <property type="match status" value="1"/>
</dbReference>
<dbReference type="InterPro" id="IPR014729">
    <property type="entry name" value="Rossmann-like_a/b/a_fold"/>
</dbReference>
<gene>
    <name evidence="2" type="ORF">GCM10009039_18670</name>
</gene>
<dbReference type="GO" id="GO:0016829">
    <property type="term" value="F:lyase activity"/>
    <property type="evidence" value="ECO:0007669"/>
    <property type="project" value="UniProtKB-KW"/>
</dbReference>
<dbReference type="Pfam" id="PF04244">
    <property type="entry name" value="DPRP"/>
    <property type="match status" value="1"/>
</dbReference>
<dbReference type="PANTHER" id="PTHR38657">
    <property type="entry name" value="SLR1343 PROTEIN"/>
    <property type="match status" value="1"/>
</dbReference>
<dbReference type="InterPro" id="IPR007357">
    <property type="entry name" value="PhrB-like"/>
</dbReference>
<keyword evidence="2" id="KW-0456">Lyase</keyword>
<sequence>MTVLVLGDQLVRRAGPLADDPERVLMVESREFAARKPYHAKKLVLVFSAMRHLRDALRDDGVTVRYEQADSFAEGFTAFFDDHPEETLTCMRPAGRNAAAALRETIADAGGDVEFVGNETFLSTPAAFDEWFDEIPKQEAFYRRMRERTGVLMDGGEPVGGEWNYDSENRDTPPDDYDYPEPVRFEPDALTRDVMDDVEATHETWGSVEGFDWPVTRGGALDALDDFVENRLADFGPYQDAIVEGEWAVNHALLAPAINLGLLGPMEAVEAAEAAYEERDDVPLNSVEGFVRQLLGWREFVRHVYRREPRLADENRLGATRDLPDVYWSGETDMACLGDAVEGVRERGYAHHIERLMVLSNFALTYGVDPGALNDWFHAGFVDAYHWVTTPNVVAMGVYGSDALATKPYAASANYVDRMSDHCAGCAFDPHATTGEGACPFNGLYWDFLAEHEDALRSNHRMGLVYAHLDDKRETGDLEAIRDRADVVRERVGDDAPW</sequence>
<protein>
    <submittedName>
        <fullName evidence="2">Cryptochrome/photolyase family protein</fullName>
    </submittedName>
</protein>
<dbReference type="OrthoDB" id="371734at2157"/>
<dbReference type="Gene3D" id="1.10.10.1710">
    <property type="entry name" value="Deoxyribodipyrimidine photolyase-related"/>
    <property type="match status" value="1"/>
</dbReference>
<dbReference type="PANTHER" id="PTHR38657:SF1">
    <property type="entry name" value="SLR1343 PROTEIN"/>
    <property type="match status" value="1"/>
</dbReference>
<dbReference type="SUPFAM" id="SSF48173">
    <property type="entry name" value="Cryptochrome/photolyase FAD-binding domain"/>
    <property type="match status" value="1"/>
</dbReference>
<feature type="region of interest" description="Disordered" evidence="1">
    <location>
        <begin position="153"/>
        <end position="180"/>
    </location>
</feature>
<dbReference type="EMBL" id="BMPG01000002">
    <property type="protein sequence ID" value="GGL60652.1"/>
    <property type="molecule type" value="Genomic_DNA"/>
</dbReference>
<comment type="caution">
    <text evidence="2">The sequence shown here is derived from an EMBL/GenBank/DDBJ whole genome shotgun (WGS) entry which is preliminary data.</text>
</comment>
<dbReference type="AlphaFoldDB" id="A0A830FIY7"/>
<dbReference type="RefSeq" id="WP_188978236.1">
    <property type="nucleotide sequence ID" value="NZ_BMPG01000002.1"/>
</dbReference>
<evidence type="ECO:0000256" key="1">
    <source>
        <dbReference type="SAM" id="MobiDB-lite"/>
    </source>
</evidence>
<reference evidence="2" key="2">
    <citation type="submission" date="2020-09" db="EMBL/GenBank/DDBJ databases">
        <authorList>
            <person name="Sun Q."/>
            <person name="Ohkuma M."/>
        </authorList>
    </citation>
    <scope>NUCLEOTIDE SEQUENCE</scope>
    <source>
        <strain evidence="2">JCM 19596</strain>
    </source>
</reference>
<organism evidence="2 3">
    <name type="scientific">Halocalculus aciditolerans</name>
    <dbReference type="NCBI Taxonomy" id="1383812"/>
    <lineage>
        <taxon>Archaea</taxon>
        <taxon>Methanobacteriati</taxon>
        <taxon>Methanobacteriota</taxon>
        <taxon>Stenosarchaea group</taxon>
        <taxon>Halobacteria</taxon>
        <taxon>Halobacteriales</taxon>
        <taxon>Halobacteriaceae</taxon>
        <taxon>Halocalculus</taxon>
    </lineage>
</organism>
<dbReference type="InterPro" id="IPR052551">
    <property type="entry name" value="UV-DNA_repair_photolyase"/>
</dbReference>
<dbReference type="Proteomes" id="UP000607197">
    <property type="component" value="Unassembled WGS sequence"/>
</dbReference>
<accession>A0A830FIY7</accession>
<dbReference type="InterPro" id="IPR036134">
    <property type="entry name" value="Crypto/Photolyase_FAD-like_sf"/>
</dbReference>
<dbReference type="Gene3D" id="1.10.579.10">
    <property type="entry name" value="DNA Cyclobutane Dipyrimidine Photolyase, subunit A, domain 3"/>
    <property type="match status" value="1"/>
</dbReference>
<keyword evidence="3" id="KW-1185">Reference proteome</keyword>
<name>A0A830FIY7_9EURY</name>
<evidence type="ECO:0000313" key="2">
    <source>
        <dbReference type="EMBL" id="GGL60652.1"/>
    </source>
</evidence>
<proteinExistence type="predicted"/>
<evidence type="ECO:0000313" key="3">
    <source>
        <dbReference type="Proteomes" id="UP000607197"/>
    </source>
</evidence>